<name>A0ABN7ACC7_9HEMI</name>
<keyword evidence="1" id="KW-0472">Membrane</keyword>
<protein>
    <submittedName>
        <fullName evidence="4">Nose resistant to fluoxetine protein 6-like</fullName>
    </submittedName>
</protein>
<dbReference type="Pfam" id="PF01757">
    <property type="entry name" value="Acyl_transf_3"/>
    <property type="match status" value="1"/>
</dbReference>
<feature type="transmembrane region" description="Helical" evidence="1">
    <location>
        <begin position="574"/>
        <end position="595"/>
    </location>
</feature>
<feature type="transmembrane region" description="Helical" evidence="1">
    <location>
        <begin position="454"/>
        <end position="481"/>
    </location>
</feature>
<feature type="transmembrane region" description="Helical" evidence="1">
    <location>
        <begin position="271"/>
        <end position="292"/>
    </location>
</feature>
<keyword evidence="2" id="KW-0732">Signal</keyword>
<organism evidence="4 5">
    <name type="scientific">Nesidiocoris tenuis</name>
    <dbReference type="NCBI Taxonomy" id="355587"/>
    <lineage>
        <taxon>Eukaryota</taxon>
        <taxon>Metazoa</taxon>
        <taxon>Ecdysozoa</taxon>
        <taxon>Arthropoda</taxon>
        <taxon>Hexapoda</taxon>
        <taxon>Insecta</taxon>
        <taxon>Pterygota</taxon>
        <taxon>Neoptera</taxon>
        <taxon>Paraneoptera</taxon>
        <taxon>Hemiptera</taxon>
        <taxon>Heteroptera</taxon>
        <taxon>Panheteroptera</taxon>
        <taxon>Cimicomorpha</taxon>
        <taxon>Miridae</taxon>
        <taxon>Dicyphina</taxon>
        <taxon>Nesidiocoris</taxon>
    </lineage>
</organism>
<dbReference type="EMBL" id="AP028910">
    <property type="protein sequence ID" value="BES89950.1"/>
    <property type="molecule type" value="Genomic_DNA"/>
</dbReference>
<dbReference type="Proteomes" id="UP001307889">
    <property type="component" value="Chromosome 2"/>
</dbReference>
<feature type="transmembrane region" description="Helical" evidence="1">
    <location>
        <begin position="422"/>
        <end position="442"/>
    </location>
</feature>
<reference evidence="4 5" key="1">
    <citation type="submission" date="2023-09" db="EMBL/GenBank/DDBJ databases">
        <title>Nesidiocoris tenuis whole genome shotgun sequence.</title>
        <authorList>
            <person name="Shibata T."/>
            <person name="Shimoda M."/>
            <person name="Kobayashi T."/>
            <person name="Uehara T."/>
        </authorList>
    </citation>
    <scope>NUCLEOTIDE SEQUENCE [LARGE SCALE GENOMIC DNA]</scope>
    <source>
        <strain evidence="4 5">Japan</strain>
    </source>
</reference>
<evidence type="ECO:0000313" key="4">
    <source>
        <dbReference type="EMBL" id="BES89950.1"/>
    </source>
</evidence>
<feature type="transmembrane region" description="Helical" evidence="1">
    <location>
        <begin position="639"/>
        <end position="662"/>
    </location>
</feature>
<dbReference type="PANTHER" id="PTHR11161">
    <property type="entry name" value="O-ACYLTRANSFERASE"/>
    <property type="match status" value="1"/>
</dbReference>
<proteinExistence type="predicted"/>
<dbReference type="PANTHER" id="PTHR11161:SF0">
    <property type="entry name" value="O-ACYLTRANSFERASE LIKE PROTEIN"/>
    <property type="match status" value="1"/>
</dbReference>
<keyword evidence="5" id="KW-1185">Reference proteome</keyword>
<feature type="signal peptide" evidence="2">
    <location>
        <begin position="1"/>
        <end position="17"/>
    </location>
</feature>
<feature type="transmembrane region" description="Helical" evidence="1">
    <location>
        <begin position="312"/>
        <end position="337"/>
    </location>
</feature>
<feature type="transmembrane region" description="Helical" evidence="1">
    <location>
        <begin position="212"/>
        <end position="237"/>
    </location>
</feature>
<evidence type="ECO:0000313" key="5">
    <source>
        <dbReference type="Proteomes" id="UP001307889"/>
    </source>
</evidence>
<keyword evidence="1" id="KW-0812">Transmembrane</keyword>
<gene>
    <name evidence="4" type="ORF">NTJ_02757</name>
</gene>
<feature type="domain" description="Nose resistant-to-fluoxetine protein N-terminal" evidence="3">
    <location>
        <begin position="45"/>
        <end position="191"/>
    </location>
</feature>
<keyword evidence="1" id="KW-1133">Transmembrane helix</keyword>
<evidence type="ECO:0000256" key="1">
    <source>
        <dbReference type="SAM" id="Phobius"/>
    </source>
</evidence>
<dbReference type="InterPro" id="IPR052728">
    <property type="entry name" value="O2_lipid_transport_reg"/>
</dbReference>
<dbReference type="Pfam" id="PF20146">
    <property type="entry name" value="NRF"/>
    <property type="match status" value="1"/>
</dbReference>
<evidence type="ECO:0000256" key="2">
    <source>
        <dbReference type="SAM" id="SignalP"/>
    </source>
</evidence>
<feature type="transmembrane region" description="Helical" evidence="1">
    <location>
        <begin position="530"/>
        <end position="554"/>
    </location>
</feature>
<dbReference type="InterPro" id="IPR006621">
    <property type="entry name" value="Nose-resist-to-fluoxetine_N"/>
</dbReference>
<feature type="transmembrane region" description="Helical" evidence="1">
    <location>
        <begin position="607"/>
        <end position="627"/>
    </location>
</feature>
<sequence length="682" mass="76948">MWCLFLVLTSTYGLVQGEFNSTNPRWFSEYMPEVLSGLNYHGAPGSMCTKQGNLYRQHLDNQTLWAVTMRDASALRFDGLISGNSFHFGSFDACVGINVPGLSLSGKYCAVFLEFHPRLPDHRTNETVFIRPGPLESMWSLFKKSKDPAIKNKDTIKFALCIPSNCTYQDLQTVLNEQVVPPLESENLNVSLVVKKASCIAAGDEGQLDGPALVYVSVLSSLTLIVTLVSLVHGYLLSPEQRMKFNQYWFSSFSVLNAGKKFMKPEGPPNLQFLSGVKVLSMFLIIFGHRYLTILYVPTSNVTELEQKYGDFFETILFNGPTIVNTFLLLSGFFTYLKVLKDIEKGRAVNALVYIYYRWVRVSFVYLAVILFSGLIMPHFIAGPGWKFEGLMRNNVCRNNWWTHILYINNYYKADEECLLPGWYLAVDMHMFIVATSLGYLVSKCRVIEVPMLASLFVLSSAVPAVVTYVAGYGPIIRFYLDYLPQYWREPDYVESYTKTHMRAAPYIIGMITAKIYWVCNENKLKLKPAVLVTFAVSATILGWGVIFSAWPFFKSEIQPSRLLSALYSSLSKVVWSLAMSIFVVGQSLGGFGFVTKSMGTAFYTPLSKLTLCVLIIHPLIQVHMFTRMRQPIHVSSSVIIWSSAGDIGLSYAVALILYFIIEAPISSLNDHFLRRIIAKPK</sequence>
<feature type="transmembrane region" description="Helical" evidence="1">
    <location>
        <begin position="364"/>
        <end position="382"/>
    </location>
</feature>
<feature type="transmembrane region" description="Helical" evidence="1">
    <location>
        <begin position="501"/>
        <end position="518"/>
    </location>
</feature>
<feature type="chain" id="PRO_5047356029" evidence="2">
    <location>
        <begin position="18"/>
        <end position="682"/>
    </location>
</feature>
<dbReference type="SMART" id="SM00703">
    <property type="entry name" value="NRF"/>
    <property type="match status" value="1"/>
</dbReference>
<evidence type="ECO:0000259" key="3">
    <source>
        <dbReference type="SMART" id="SM00703"/>
    </source>
</evidence>
<accession>A0ABN7ACC7</accession>
<dbReference type="InterPro" id="IPR002656">
    <property type="entry name" value="Acyl_transf_3_dom"/>
</dbReference>